<dbReference type="Proteomes" id="UP000005615">
    <property type="component" value="Unassembled WGS sequence"/>
</dbReference>
<sequence>MSAVLYYDGLCPLCAKEMRILRRLKTESLQLVDIHAANLSEDEKAKRLQVLHLEIAPGDYLLGVEASVAAWSYTSVGWVLRPLQWRVFAPLVKAIYARWAKRRYEKLYGCSADLGCER</sequence>
<proteinExistence type="predicted"/>
<dbReference type="InterPro" id="IPR044691">
    <property type="entry name" value="DCC1_Trx"/>
</dbReference>
<dbReference type="EMBL" id="AEIG01000068">
    <property type="protein sequence ID" value="EGG28976.1"/>
    <property type="molecule type" value="Genomic_DNA"/>
</dbReference>
<dbReference type="GO" id="GO:0015035">
    <property type="term" value="F:protein-disulfide reductase activity"/>
    <property type="evidence" value="ECO:0007669"/>
    <property type="project" value="InterPro"/>
</dbReference>
<comment type="caution">
    <text evidence="1">The sequence shown here is derived from an EMBL/GenBank/DDBJ whole genome shotgun (WGS) entry which is preliminary data.</text>
</comment>
<dbReference type="eggNOG" id="COG3011">
    <property type="taxonomic scope" value="Bacteria"/>
</dbReference>
<keyword evidence="2" id="KW-1185">Reference proteome</keyword>
<dbReference type="STRING" id="2518989.IMCC3088_2320"/>
<name>F3L3X8_9GAMM</name>
<gene>
    <name evidence="1" type="ORF">IMCC3088_2320</name>
</gene>
<accession>F3L3X8</accession>
<dbReference type="InterPro" id="IPR007263">
    <property type="entry name" value="DCC1-like"/>
</dbReference>
<dbReference type="Pfam" id="PF04134">
    <property type="entry name" value="DCC1-like"/>
    <property type="match status" value="1"/>
</dbReference>
<keyword evidence="1" id="KW-0132">Cell division</keyword>
<evidence type="ECO:0000313" key="1">
    <source>
        <dbReference type="EMBL" id="EGG28976.1"/>
    </source>
</evidence>
<dbReference type="PANTHER" id="PTHR34290">
    <property type="entry name" value="SI:CH73-390P7.2"/>
    <property type="match status" value="1"/>
</dbReference>
<dbReference type="PANTHER" id="PTHR34290:SF2">
    <property type="entry name" value="OS04G0668800 PROTEIN"/>
    <property type="match status" value="1"/>
</dbReference>
<dbReference type="OrthoDB" id="5294764at2"/>
<evidence type="ECO:0000313" key="2">
    <source>
        <dbReference type="Proteomes" id="UP000005615"/>
    </source>
</evidence>
<organism evidence="1 2">
    <name type="scientific">Aequoribacter fuscus</name>
    <dbReference type="NCBI Taxonomy" id="2518989"/>
    <lineage>
        <taxon>Bacteria</taxon>
        <taxon>Pseudomonadati</taxon>
        <taxon>Pseudomonadota</taxon>
        <taxon>Gammaproteobacteria</taxon>
        <taxon>Cellvibrionales</taxon>
        <taxon>Halieaceae</taxon>
        <taxon>Aequoribacter</taxon>
    </lineage>
</organism>
<reference evidence="1 2" key="1">
    <citation type="journal article" date="2011" name="J. Bacteriol.">
        <title>Genome sequence of strain IMCC3088, a proteorhodopsin-containing marine bacterium belonging to the OM60/NOR5 clade.</title>
        <authorList>
            <person name="Jang Y."/>
            <person name="Oh H.M."/>
            <person name="Kang I."/>
            <person name="Lee K."/>
            <person name="Yang S.J."/>
            <person name="Cho J.C."/>
        </authorList>
    </citation>
    <scope>NUCLEOTIDE SEQUENCE [LARGE SCALE GENOMIC DNA]</scope>
    <source>
        <strain evidence="1 2">IMCC3088</strain>
    </source>
</reference>
<dbReference type="AlphaFoldDB" id="F3L3X8"/>
<dbReference type="GO" id="GO:0051301">
    <property type="term" value="P:cell division"/>
    <property type="evidence" value="ECO:0007669"/>
    <property type="project" value="UniProtKB-KW"/>
</dbReference>
<dbReference type="RefSeq" id="WP_009576519.1">
    <property type="nucleotide sequence ID" value="NZ_AEIG01000068.1"/>
</dbReference>
<protein>
    <submittedName>
        <fullName evidence="1">Cell division inhibitor</fullName>
    </submittedName>
</protein>
<keyword evidence="1" id="KW-0131">Cell cycle</keyword>